<keyword evidence="2 7" id="KW-0132">Cell division</keyword>
<dbReference type="GO" id="GO:0071555">
    <property type="term" value="P:cell wall organization"/>
    <property type="evidence" value="ECO:0007669"/>
    <property type="project" value="UniProtKB-KW"/>
</dbReference>
<keyword evidence="7" id="KW-0963">Cytoplasm</keyword>
<comment type="pathway">
    <text evidence="7 8">Cell wall biogenesis; peptidoglycan biosynthesis.</text>
</comment>
<feature type="binding site" evidence="7">
    <location>
        <begin position="411"/>
        <end position="414"/>
    </location>
    <ligand>
        <name>meso-2,6-diaminopimelate</name>
        <dbReference type="ChEBI" id="CHEBI:57791"/>
    </ligand>
</feature>
<name>A0A918TSM0_9RHOB</name>
<dbReference type="InterPro" id="IPR036565">
    <property type="entry name" value="Mur-like_cat_sf"/>
</dbReference>
<feature type="binding site" evidence="7">
    <location>
        <position position="459"/>
    </location>
    <ligand>
        <name>meso-2,6-diaminopimelate</name>
        <dbReference type="ChEBI" id="CHEBI:57791"/>
    </ligand>
</feature>
<evidence type="ECO:0000313" key="13">
    <source>
        <dbReference type="Proteomes" id="UP000638981"/>
    </source>
</evidence>
<dbReference type="Pfam" id="PF08245">
    <property type="entry name" value="Mur_ligase_M"/>
    <property type="match status" value="1"/>
</dbReference>
<keyword evidence="4 7" id="KW-0573">Peptidoglycan synthesis</keyword>
<feature type="binding site" evidence="7">
    <location>
        <position position="182"/>
    </location>
    <ligand>
        <name>UDP-N-acetyl-alpha-D-muramoyl-L-alanyl-D-glutamate</name>
        <dbReference type="ChEBI" id="CHEBI:83900"/>
    </ligand>
</feature>
<keyword evidence="7" id="KW-0460">Magnesium</keyword>
<evidence type="ECO:0000256" key="3">
    <source>
        <dbReference type="ARBA" id="ARBA00022960"/>
    </source>
</evidence>
<dbReference type="PANTHER" id="PTHR23135:SF4">
    <property type="entry name" value="UDP-N-ACETYLMURAMOYL-L-ALANYL-D-GLUTAMATE--2,6-DIAMINOPIMELATE LIGASE MURE HOMOLOG, CHLOROPLASTIC"/>
    <property type="match status" value="1"/>
</dbReference>
<keyword evidence="13" id="KW-1185">Reference proteome</keyword>
<dbReference type="InterPro" id="IPR035911">
    <property type="entry name" value="MurE/MurF_N"/>
</dbReference>
<feature type="binding site" evidence="7">
    <location>
        <position position="29"/>
    </location>
    <ligand>
        <name>UDP-N-acetyl-alpha-D-muramoyl-L-alanyl-D-glutamate</name>
        <dbReference type="ChEBI" id="CHEBI:83900"/>
    </ligand>
</feature>
<comment type="similarity">
    <text evidence="1 7">Belongs to the MurCDEF family. MurE subfamily.</text>
</comment>
<keyword evidence="7" id="KW-0547">Nucleotide-binding</keyword>
<dbReference type="InterPro" id="IPR036615">
    <property type="entry name" value="Mur_ligase_C_dom_sf"/>
</dbReference>
<protein>
    <recommendedName>
        <fullName evidence="7">UDP-N-acetylmuramoyl-L-alanyl-D-glutamate--2,6-diaminopimelate ligase</fullName>
        <ecNumber evidence="7">6.3.2.13</ecNumber>
    </recommendedName>
    <alternativeName>
        <fullName evidence="7">Meso-A2pm-adding enzyme</fullName>
    </alternativeName>
    <alternativeName>
        <fullName evidence="7">Meso-diaminopimelate-adding enzyme</fullName>
    </alternativeName>
    <alternativeName>
        <fullName evidence="7">UDP-MurNAc-L-Ala-D-Glu:meso-diaminopimelate ligase</fullName>
    </alternativeName>
    <alternativeName>
        <fullName evidence="7">UDP-MurNAc-tripeptide synthetase</fullName>
    </alternativeName>
    <alternativeName>
        <fullName evidence="7">UDP-N-acetylmuramyl-tripeptide synthetase</fullName>
    </alternativeName>
</protein>
<feature type="binding site" evidence="7">
    <location>
        <position position="387"/>
    </location>
    <ligand>
        <name>meso-2,6-diaminopimelate</name>
        <dbReference type="ChEBI" id="CHEBI:57791"/>
    </ligand>
</feature>
<evidence type="ECO:0000256" key="4">
    <source>
        <dbReference type="ARBA" id="ARBA00022984"/>
    </source>
</evidence>
<reference evidence="12" key="2">
    <citation type="submission" date="2020-09" db="EMBL/GenBank/DDBJ databases">
        <authorList>
            <person name="Sun Q."/>
            <person name="Kim S."/>
        </authorList>
    </citation>
    <scope>NUCLEOTIDE SEQUENCE</scope>
    <source>
        <strain evidence="12">KCTC 23310</strain>
    </source>
</reference>
<comment type="catalytic activity">
    <reaction evidence="7">
        <text>UDP-N-acetyl-alpha-D-muramoyl-L-alanyl-D-glutamate + meso-2,6-diaminopimelate + ATP = UDP-N-acetyl-alpha-D-muramoyl-L-alanyl-gamma-D-glutamyl-meso-2,6-diaminopimelate + ADP + phosphate + H(+)</text>
        <dbReference type="Rhea" id="RHEA:23676"/>
        <dbReference type="ChEBI" id="CHEBI:15378"/>
        <dbReference type="ChEBI" id="CHEBI:30616"/>
        <dbReference type="ChEBI" id="CHEBI:43474"/>
        <dbReference type="ChEBI" id="CHEBI:57791"/>
        <dbReference type="ChEBI" id="CHEBI:83900"/>
        <dbReference type="ChEBI" id="CHEBI:83905"/>
        <dbReference type="ChEBI" id="CHEBI:456216"/>
        <dbReference type="EC" id="6.3.2.13"/>
    </reaction>
</comment>
<organism evidence="12 13">
    <name type="scientific">Neogemmobacter tilapiae</name>
    <dbReference type="NCBI Taxonomy" id="875041"/>
    <lineage>
        <taxon>Bacteria</taxon>
        <taxon>Pseudomonadati</taxon>
        <taxon>Pseudomonadota</taxon>
        <taxon>Alphaproteobacteria</taxon>
        <taxon>Rhodobacterales</taxon>
        <taxon>Paracoccaceae</taxon>
        <taxon>Neogemmobacter</taxon>
    </lineage>
</organism>
<keyword evidence="3 7" id="KW-0133">Cell shape</keyword>
<comment type="function">
    <text evidence="7">Catalyzes the addition of meso-diaminopimelic acid to the nucleotide precursor UDP-N-acetylmuramoyl-L-alanyl-D-glutamate (UMAG) in the biosynthesis of bacterial cell-wall peptidoglycan.</text>
</comment>
<feature type="binding site" evidence="7">
    <location>
        <position position="188"/>
    </location>
    <ligand>
        <name>UDP-N-acetyl-alpha-D-muramoyl-L-alanyl-D-glutamate</name>
        <dbReference type="ChEBI" id="CHEBI:83900"/>
    </ligand>
</feature>
<dbReference type="GO" id="GO:0009252">
    <property type="term" value="P:peptidoglycan biosynthetic process"/>
    <property type="evidence" value="ECO:0007669"/>
    <property type="project" value="UniProtKB-UniRule"/>
</dbReference>
<evidence type="ECO:0000256" key="1">
    <source>
        <dbReference type="ARBA" id="ARBA00005898"/>
    </source>
</evidence>
<dbReference type="HAMAP" id="MF_00208">
    <property type="entry name" value="MurE"/>
    <property type="match status" value="1"/>
</dbReference>
<dbReference type="EMBL" id="BMYJ01000008">
    <property type="protein sequence ID" value="GHC61640.1"/>
    <property type="molecule type" value="Genomic_DNA"/>
</dbReference>
<evidence type="ECO:0000313" key="12">
    <source>
        <dbReference type="EMBL" id="GHC61640.1"/>
    </source>
</evidence>
<feature type="binding site" evidence="7">
    <location>
        <position position="190"/>
    </location>
    <ligand>
        <name>UDP-N-acetyl-alpha-D-muramoyl-L-alanyl-D-glutamate</name>
        <dbReference type="ChEBI" id="CHEBI:83900"/>
    </ligand>
</feature>
<dbReference type="GO" id="GO:0008765">
    <property type="term" value="F:UDP-N-acetylmuramoylalanyl-D-glutamate-2,6-diaminopimelate ligase activity"/>
    <property type="evidence" value="ECO:0007669"/>
    <property type="project" value="UniProtKB-UniRule"/>
</dbReference>
<feature type="binding site" evidence="7">
    <location>
        <begin position="155"/>
        <end position="156"/>
    </location>
    <ligand>
        <name>UDP-N-acetyl-alpha-D-muramoyl-L-alanyl-D-glutamate</name>
        <dbReference type="ChEBI" id="CHEBI:83900"/>
    </ligand>
</feature>
<evidence type="ECO:0000259" key="11">
    <source>
        <dbReference type="Pfam" id="PF08245"/>
    </source>
</evidence>
<dbReference type="NCBIfam" id="TIGR01085">
    <property type="entry name" value="murE"/>
    <property type="match status" value="1"/>
</dbReference>
<comment type="PTM">
    <text evidence="7">Carboxylation is probably crucial for Mg(2+) binding and, consequently, for the gamma-phosphate positioning of ATP.</text>
</comment>
<dbReference type="AlphaFoldDB" id="A0A918TSM0"/>
<dbReference type="EC" id="6.3.2.13" evidence="7"/>
<dbReference type="RefSeq" id="WP_189412231.1">
    <property type="nucleotide sequence ID" value="NZ_BMYJ01000008.1"/>
</dbReference>
<keyword evidence="7 12" id="KW-0436">Ligase</keyword>
<dbReference type="InterPro" id="IPR004101">
    <property type="entry name" value="Mur_ligase_C"/>
</dbReference>
<keyword evidence="6 7" id="KW-0961">Cell wall biogenesis/degradation</keyword>
<dbReference type="SUPFAM" id="SSF53623">
    <property type="entry name" value="MurD-like peptide ligases, catalytic domain"/>
    <property type="match status" value="1"/>
</dbReference>
<feature type="domain" description="Mur ligase C-terminal" evidence="10">
    <location>
        <begin position="337"/>
        <end position="461"/>
    </location>
</feature>
<feature type="binding site" evidence="7">
    <location>
        <position position="463"/>
    </location>
    <ligand>
        <name>meso-2,6-diaminopimelate</name>
        <dbReference type="ChEBI" id="CHEBI:57791"/>
    </ligand>
</feature>
<evidence type="ECO:0000259" key="9">
    <source>
        <dbReference type="Pfam" id="PF01225"/>
    </source>
</evidence>
<evidence type="ECO:0000256" key="2">
    <source>
        <dbReference type="ARBA" id="ARBA00022618"/>
    </source>
</evidence>
<feature type="binding site" evidence="7">
    <location>
        <begin position="114"/>
        <end position="120"/>
    </location>
    <ligand>
        <name>ATP</name>
        <dbReference type="ChEBI" id="CHEBI:30616"/>
    </ligand>
</feature>
<dbReference type="InterPro" id="IPR013221">
    <property type="entry name" value="Mur_ligase_cen"/>
</dbReference>
<dbReference type="Gene3D" id="3.90.190.20">
    <property type="entry name" value="Mur ligase, C-terminal domain"/>
    <property type="match status" value="1"/>
</dbReference>
<feature type="modified residue" description="N6-carboxylysine" evidence="7">
    <location>
        <position position="222"/>
    </location>
</feature>
<evidence type="ECO:0000256" key="6">
    <source>
        <dbReference type="ARBA" id="ARBA00023316"/>
    </source>
</evidence>
<dbReference type="GO" id="GO:0051301">
    <property type="term" value="P:cell division"/>
    <property type="evidence" value="ECO:0007669"/>
    <property type="project" value="UniProtKB-KW"/>
</dbReference>
<evidence type="ECO:0000256" key="5">
    <source>
        <dbReference type="ARBA" id="ARBA00023306"/>
    </source>
</evidence>
<feature type="domain" description="Mur ligase central" evidence="11">
    <location>
        <begin position="112"/>
        <end position="314"/>
    </location>
</feature>
<dbReference type="GO" id="GO:0000287">
    <property type="term" value="F:magnesium ion binding"/>
    <property type="evidence" value="ECO:0007669"/>
    <property type="project" value="UniProtKB-UniRule"/>
</dbReference>
<dbReference type="GO" id="GO:0005524">
    <property type="term" value="F:ATP binding"/>
    <property type="evidence" value="ECO:0007669"/>
    <property type="project" value="UniProtKB-UniRule"/>
</dbReference>
<feature type="domain" description="Mur ligase N-terminal catalytic" evidence="9">
    <location>
        <begin position="25"/>
        <end position="99"/>
    </location>
</feature>
<dbReference type="Gene3D" id="3.40.1390.10">
    <property type="entry name" value="MurE/MurF, N-terminal domain"/>
    <property type="match status" value="1"/>
</dbReference>
<dbReference type="InterPro" id="IPR000713">
    <property type="entry name" value="Mur_ligase_N"/>
</dbReference>
<keyword evidence="5 7" id="KW-0131">Cell cycle</keyword>
<feature type="short sequence motif" description="Meso-diaminopimelate recognition motif" evidence="7">
    <location>
        <begin position="411"/>
        <end position="414"/>
    </location>
</feature>
<dbReference type="PANTHER" id="PTHR23135">
    <property type="entry name" value="MUR LIGASE FAMILY MEMBER"/>
    <property type="match status" value="1"/>
</dbReference>
<accession>A0A918TSM0</accession>
<evidence type="ECO:0000259" key="10">
    <source>
        <dbReference type="Pfam" id="PF02875"/>
    </source>
</evidence>
<dbReference type="GO" id="GO:0005737">
    <property type="term" value="C:cytoplasm"/>
    <property type="evidence" value="ECO:0007669"/>
    <property type="project" value="UniProtKB-SubCell"/>
</dbReference>
<dbReference type="Pfam" id="PF01225">
    <property type="entry name" value="Mur_ligase"/>
    <property type="match status" value="1"/>
</dbReference>
<dbReference type="SUPFAM" id="SSF63418">
    <property type="entry name" value="MurE/MurF N-terminal domain"/>
    <property type="match status" value="1"/>
</dbReference>
<comment type="caution">
    <text evidence="7">Lacks conserved residue(s) required for the propagation of feature annotation.</text>
</comment>
<proteinExistence type="inferred from homology"/>
<dbReference type="Proteomes" id="UP000638981">
    <property type="component" value="Unassembled WGS sequence"/>
</dbReference>
<dbReference type="Pfam" id="PF02875">
    <property type="entry name" value="Mur_ligase_C"/>
    <property type="match status" value="1"/>
</dbReference>
<dbReference type="NCBIfam" id="NF001124">
    <property type="entry name" value="PRK00139.1-2"/>
    <property type="match status" value="1"/>
</dbReference>
<reference evidence="12" key="1">
    <citation type="journal article" date="2014" name="Int. J. Syst. Evol. Microbiol.">
        <title>Complete genome sequence of Corynebacterium casei LMG S-19264T (=DSM 44701T), isolated from a smear-ripened cheese.</title>
        <authorList>
            <consortium name="US DOE Joint Genome Institute (JGI-PGF)"/>
            <person name="Walter F."/>
            <person name="Albersmeier A."/>
            <person name="Kalinowski J."/>
            <person name="Ruckert C."/>
        </authorList>
    </citation>
    <scope>NUCLEOTIDE SEQUENCE</scope>
    <source>
        <strain evidence="12">KCTC 23310</strain>
    </source>
</reference>
<comment type="caution">
    <text evidence="12">The sequence shown here is derived from an EMBL/GenBank/DDBJ whole genome shotgun (WGS) entry which is preliminary data.</text>
</comment>
<sequence length="492" mass="50415">MGQAKTLSELGLRARGGVEATVTDLVLDSRKVTEGALFVAVPGAHVHGAEFIPFALRMGAGAVLTDASGAALAAAALSGSSAALVVVEDAREALAQTAALWFGAQPATMVAVTGTNGKTSVATFARQIWMALGHAAINIGTTGIEGAWEAPSAHTTPDAVTLHAMLAQAAGAGVTHAAMEASSHGLDQRRLDGVRLKAAGFTNFTQDHLDYHGTMDAYFAAKAALFTRVLSPDGVAVINLNDPKGADLAELADQRGQKLLTVGHGERADLRILGQRFDATGQDLRLSYQGKTHQVRLNLIGGFQAENVTLAAGLVIGAGAAPGDVFAALPSLTGVRGRMQLAATRQNGAAVYVDYAHTPDAIETALKALRPHVMGRIVIVFGAGGDRDTTKRPLMGAAAAAHADVLFVTDDNPRSEDPASIRAAIMAACPDATEVGDRAEAILMGVDALGPGDALLVAGKGHETGQTIAGQVFPFDDVEQASIAVAALDGLI</sequence>
<comment type="subcellular location">
    <subcellularLocation>
        <location evidence="7 8">Cytoplasm</location>
    </subcellularLocation>
</comment>
<dbReference type="NCBIfam" id="NF001126">
    <property type="entry name" value="PRK00139.1-4"/>
    <property type="match status" value="1"/>
</dbReference>
<feature type="binding site" evidence="7">
    <location>
        <position position="27"/>
    </location>
    <ligand>
        <name>UDP-N-acetyl-alpha-D-muramoyl-L-alanyl-D-glutamate</name>
        <dbReference type="ChEBI" id="CHEBI:83900"/>
    </ligand>
</feature>
<keyword evidence="7" id="KW-0067">ATP-binding</keyword>
<evidence type="ECO:0000256" key="8">
    <source>
        <dbReference type="RuleBase" id="RU004135"/>
    </source>
</evidence>
<dbReference type="GO" id="GO:0008360">
    <property type="term" value="P:regulation of cell shape"/>
    <property type="evidence" value="ECO:0007669"/>
    <property type="project" value="UniProtKB-KW"/>
</dbReference>
<dbReference type="SUPFAM" id="SSF53244">
    <property type="entry name" value="MurD-like peptide ligases, peptide-binding domain"/>
    <property type="match status" value="1"/>
</dbReference>
<dbReference type="InterPro" id="IPR005761">
    <property type="entry name" value="UDP-N-AcMur-Glu-dNH2Pim_ligase"/>
</dbReference>
<comment type="cofactor">
    <cofactor evidence="7">
        <name>Mg(2+)</name>
        <dbReference type="ChEBI" id="CHEBI:18420"/>
    </cofactor>
</comment>
<evidence type="ECO:0000256" key="7">
    <source>
        <dbReference type="HAMAP-Rule" id="MF_00208"/>
    </source>
</evidence>
<gene>
    <name evidence="7 12" type="primary">murE</name>
    <name evidence="12" type="ORF">GCM10007315_27150</name>
</gene>
<dbReference type="Gene3D" id="3.40.1190.10">
    <property type="entry name" value="Mur-like, catalytic domain"/>
    <property type="match status" value="1"/>
</dbReference>